<dbReference type="SUPFAM" id="SSF53300">
    <property type="entry name" value="vWA-like"/>
    <property type="match status" value="1"/>
</dbReference>
<dbReference type="PROSITE" id="PS50234">
    <property type="entry name" value="VWFA"/>
    <property type="match status" value="1"/>
</dbReference>
<dbReference type="InterPro" id="IPR036465">
    <property type="entry name" value="vWFA_dom_sf"/>
</dbReference>
<evidence type="ECO:0000256" key="1">
    <source>
        <dbReference type="SAM" id="Phobius"/>
    </source>
</evidence>
<organism evidence="3 4">
    <name type="scientific">Corynebacterium sanguinis</name>
    <dbReference type="NCBI Taxonomy" id="2594913"/>
    <lineage>
        <taxon>Bacteria</taxon>
        <taxon>Bacillati</taxon>
        <taxon>Actinomycetota</taxon>
        <taxon>Actinomycetes</taxon>
        <taxon>Mycobacteriales</taxon>
        <taxon>Corynebacteriaceae</taxon>
        <taxon>Corynebacterium</taxon>
    </lineage>
</organism>
<comment type="caution">
    <text evidence="3">The sequence shown here is derived from an EMBL/GenBank/DDBJ whole genome shotgun (WGS) entry which is preliminary data.</text>
</comment>
<evidence type="ECO:0000313" key="4">
    <source>
        <dbReference type="Proteomes" id="UP000336646"/>
    </source>
</evidence>
<feature type="transmembrane region" description="Helical" evidence="1">
    <location>
        <begin position="12"/>
        <end position="35"/>
    </location>
</feature>
<keyword evidence="1" id="KW-0812">Transmembrane</keyword>
<dbReference type="EMBL" id="RXIR01000012">
    <property type="protein sequence ID" value="TVS28494.1"/>
    <property type="molecule type" value="Genomic_DNA"/>
</dbReference>
<feature type="domain" description="VWFA" evidence="2">
    <location>
        <begin position="295"/>
        <end position="445"/>
    </location>
</feature>
<dbReference type="OrthoDB" id="4427980at2"/>
<gene>
    <name evidence="3" type="ORF">EKI59_06730</name>
</gene>
<sequence length="468" mass="47281">MARHASGKNNYALSGGVIVALVVAVLLFGVAIAFVSTRGDGDTEASGQAPACVAGDLALPVAATDQAVASSLIDAYSNVNPVVRDFCVKPTLVESIADAAVYIAPNTPVAHQELAAQNRTAATSEPSPVYAEKVGLAGAQAPASAAEVELGAVAFPVNDEPSASALVAATLAPNDQDAVNALTNQRVATLDDAQENAQYIATAESSVPEGLNFSPLDAAIVYTAIPLNQGDNVTEEQSRAGQDFVRVAAENFTEQPAEQPTISDIVWAAATPSGGEEITRNTETGATIADGGPTNTLFVLDTSEAMAPYLDAAAQGIAAAAESVAGAGHQVALWNYSSPLTPGVTQGYRRNVTFTPNAGEVVQSANRFMTGGQPQTREAVTAAVRETAETGLPSRVVVVTTGTADGGDDEAFAQAVTDAAGAGVTVSVVHVGEGQQDQALRRASTSAADAPSQGQVADAVKAASGIAP</sequence>
<keyword evidence="1" id="KW-1133">Transmembrane helix</keyword>
<dbReference type="SMART" id="SM00327">
    <property type="entry name" value="VWA"/>
    <property type="match status" value="1"/>
</dbReference>
<reference evidence="3 4" key="1">
    <citation type="submission" date="2018-12" db="EMBL/GenBank/DDBJ databases">
        <title>Corynebacterium sanguinis sp. nov., a clinically-associated and environmental corynebacterium.</title>
        <authorList>
            <person name="Gonzales-Siles L."/>
            <person name="Jaen-Luchoro D."/>
            <person name="Cardew S."/>
            <person name="Inganas E."/>
            <person name="Ohlen M."/>
            <person name="Jensie-Markopolous S."/>
            <person name="Pinyeiro-Iglesias B."/>
            <person name="Molin K."/>
            <person name="Skovbjerg S."/>
            <person name="Svensson-Stadler L."/>
            <person name="Funke G."/>
            <person name="Moore E.R.B."/>
        </authorList>
    </citation>
    <scope>NUCLEOTIDE SEQUENCE [LARGE SCALE GENOMIC DNA]</scope>
    <source>
        <strain evidence="3 4">58734</strain>
    </source>
</reference>
<evidence type="ECO:0000259" key="2">
    <source>
        <dbReference type="PROSITE" id="PS50234"/>
    </source>
</evidence>
<dbReference type="Pfam" id="PF00092">
    <property type="entry name" value="VWA"/>
    <property type="match status" value="1"/>
</dbReference>
<proteinExistence type="predicted"/>
<dbReference type="AlphaFoldDB" id="A0A6C1TWJ3"/>
<dbReference type="Gene3D" id="3.40.50.410">
    <property type="entry name" value="von Willebrand factor, type A domain"/>
    <property type="match status" value="1"/>
</dbReference>
<dbReference type="RefSeq" id="WP_144773204.1">
    <property type="nucleotide sequence ID" value="NZ_JALXWK010000001.1"/>
</dbReference>
<name>A0A6C1TWJ3_9CORY</name>
<keyword evidence="1" id="KW-0472">Membrane</keyword>
<dbReference type="InterPro" id="IPR002035">
    <property type="entry name" value="VWF_A"/>
</dbReference>
<accession>A0A6C1TWJ3</accession>
<evidence type="ECO:0000313" key="3">
    <source>
        <dbReference type="EMBL" id="TVS28494.1"/>
    </source>
</evidence>
<dbReference type="Proteomes" id="UP000336646">
    <property type="component" value="Unassembled WGS sequence"/>
</dbReference>
<protein>
    <submittedName>
        <fullName evidence="3">VWA domain-containing protein</fullName>
    </submittedName>
</protein>